<feature type="domain" description="SLH" evidence="2">
    <location>
        <begin position="24"/>
        <end position="87"/>
    </location>
</feature>
<keyword evidence="1" id="KW-0732">Signal</keyword>
<evidence type="ECO:0000259" key="2">
    <source>
        <dbReference type="PROSITE" id="PS51272"/>
    </source>
</evidence>
<dbReference type="AlphaFoldDB" id="A0A098EQR2"/>
<dbReference type="OrthoDB" id="5845122at2"/>
<dbReference type="RefSeq" id="WP_052653418.1">
    <property type="nucleotide sequence ID" value="NZ_CCXS01000001.1"/>
</dbReference>
<gene>
    <name evidence="3" type="primary">ancA_4</name>
    <name evidence="3" type="ORF">BN1080_03162</name>
</gene>
<dbReference type="PANTHER" id="PTHR43308:SF5">
    <property type="entry name" value="S-LAYER PROTEIN _ PEPTIDOGLYCAN ENDO-BETA-N-ACETYLGLUCOSAMINIDASE"/>
    <property type="match status" value="1"/>
</dbReference>
<dbReference type="PANTHER" id="PTHR43308">
    <property type="entry name" value="OUTER MEMBRANE PROTEIN ALPHA-RELATED"/>
    <property type="match status" value="1"/>
</dbReference>
<accession>A0A098EQR2</accession>
<organism evidence="3 4">
    <name type="scientific">Planococcus massiliensis</name>
    <dbReference type="NCBI Taxonomy" id="1499687"/>
    <lineage>
        <taxon>Bacteria</taxon>
        <taxon>Bacillati</taxon>
        <taxon>Bacillota</taxon>
        <taxon>Bacilli</taxon>
        <taxon>Bacillales</taxon>
        <taxon>Caryophanaceae</taxon>
        <taxon>Planococcus</taxon>
    </lineage>
</organism>
<reference evidence="3 4" key="1">
    <citation type="submission" date="2014-09" db="EMBL/GenBank/DDBJ databases">
        <authorList>
            <person name="Urmite Genomes Urmite Genomes"/>
        </authorList>
    </citation>
    <scope>NUCLEOTIDE SEQUENCE [LARGE SCALE GENOMIC DNA]</scope>
    <source>
        <strain evidence="3 4">ES2</strain>
    </source>
</reference>
<dbReference type="Proteomes" id="UP000043699">
    <property type="component" value="Unassembled WGS sequence"/>
</dbReference>
<proteinExistence type="predicted"/>
<dbReference type="Pfam" id="PF00395">
    <property type="entry name" value="SLH"/>
    <property type="match status" value="3"/>
</dbReference>
<protein>
    <submittedName>
        <fullName evidence="3">Cellulosome-anchoring protein</fullName>
    </submittedName>
</protein>
<feature type="domain" description="SLH" evidence="2">
    <location>
        <begin position="88"/>
        <end position="142"/>
    </location>
</feature>
<dbReference type="EMBL" id="CCXS01000001">
    <property type="protein sequence ID" value="CEG24142.1"/>
    <property type="molecule type" value="Genomic_DNA"/>
</dbReference>
<dbReference type="InterPro" id="IPR051465">
    <property type="entry name" value="Cell_Envelope_Struct_Comp"/>
</dbReference>
<feature type="domain" description="SLH" evidence="2">
    <location>
        <begin position="143"/>
        <end position="206"/>
    </location>
</feature>
<sequence>MKTLLSFAASIILAFSMFSLPASAVVTFDDVPATHGFAFEIIYLHEQGIVSGYEDGTFRPNATVSRAQATVMIGRALELDGKQRKTPFKDVSAGHPASGYIDSAVKEGIAFGFPDNTFRPNGQLNRGQAAMFLDRAFDFPAAPPSGFLDMGPNTVSNEAVARLAHQGVAKGFPDNRFRPSSPVTRAQFAAFLARAIEPTFIEDKRELLAAANEILGALQEKNFVEVSKYVSSSKGLAFCPYSGGCLDGNGQTFSKSQVSAFMADQKEYLWGYEDGSGFPIELTPAAYYDEYLMDADYEEKERYGRTEQPMTREQIARRFPNAAVVEFYNPGTAQFEYMNWQNLNMVFEKNSEGEWILIAIVNNRWTI</sequence>
<name>A0A098EQR2_9BACL</name>
<dbReference type="PROSITE" id="PS51272">
    <property type="entry name" value="SLH"/>
    <property type="match status" value="3"/>
</dbReference>
<keyword evidence="4" id="KW-1185">Reference proteome</keyword>
<evidence type="ECO:0000313" key="3">
    <source>
        <dbReference type="EMBL" id="CEG24142.1"/>
    </source>
</evidence>
<feature type="chain" id="PRO_5001934206" evidence="1">
    <location>
        <begin position="25"/>
        <end position="367"/>
    </location>
</feature>
<dbReference type="InterPro" id="IPR001119">
    <property type="entry name" value="SLH_dom"/>
</dbReference>
<feature type="signal peptide" evidence="1">
    <location>
        <begin position="1"/>
        <end position="24"/>
    </location>
</feature>
<evidence type="ECO:0000256" key="1">
    <source>
        <dbReference type="SAM" id="SignalP"/>
    </source>
</evidence>
<dbReference type="STRING" id="1499687.BN1080_03162"/>
<evidence type="ECO:0000313" key="4">
    <source>
        <dbReference type="Proteomes" id="UP000043699"/>
    </source>
</evidence>